<feature type="region of interest" description="SAW" evidence="3">
    <location>
        <begin position="595"/>
        <end position="670"/>
    </location>
</feature>
<name>A0AAQ3PGM8_PASNO</name>
<reference evidence="5 6" key="1">
    <citation type="submission" date="2024-02" db="EMBL/GenBank/DDBJ databases">
        <title>High-quality chromosome-scale genome assembly of Pensacola bahiagrass (Paspalum notatum Flugge var. saurae).</title>
        <authorList>
            <person name="Vega J.M."/>
            <person name="Podio M."/>
            <person name="Orjuela J."/>
            <person name="Siena L.A."/>
            <person name="Pessino S.C."/>
            <person name="Combes M.C."/>
            <person name="Mariac C."/>
            <person name="Albertini E."/>
            <person name="Pupilli F."/>
            <person name="Ortiz J.P.A."/>
            <person name="Leblanc O."/>
        </authorList>
    </citation>
    <scope>NUCLEOTIDE SEQUENCE [LARGE SCALE GENOMIC DNA]</scope>
    <source>
        <strain evidence="5">R1</strain>
        <tissue evidence="5">Leaf</tissue>
    </source>
</reference>
<evidence type="ECO:0000256" key="3">
    <source>
        <dbReference type="PROSITE-ProRule" id="PRU01191"/>
    </source>
</evidence>
<dbReference type="Proteomes" id="UP001341281">
    <property type="component" value="Chromosome 01"/>
</dbReference>
<dbReference type="PANTHER" id="PTHR31636">
    <property type="entry name" value="OSJNBA0084A10.13 PROTEIN-RELATED"/>
    <property type="match status" value="1"/>
</dbReference>
<keyword evidence="6" id="KW-1185">Reference proteome</keyword>
<feature type="region of interest" description="Disordered" evidence="4">
    <location>
        <begin position="1"/>
        <end position="40"/>
    </location>
</feature>
<evidence type="ECO:0000313" key="5">
    <source>
        <dbReference type="EMBL" id="WVZ48761.1"/>
    </source>
</evidence>
<sequence length="671" mass="73541">MAAAAEDVAGPEAEEPFSPSDFLNLAASPHADGDGPAAQDGDLQVLPFIARMLMEEDDNNLYEYPDHTALLQAQQTFADILSDASSSTSAATTTFTLSPPSSHDAPAAFAGATWPYDPVQLSMELLSRTTSTTTHIHNKTAENGTTIPMPAAAAASADEEEEQQDLQNRVSMDMLNQAFLKGLEEANKFMPVSSNGKGWMFQQENTEEQGRGRSRKSRDEADNVEAEESGRSRKLMALEPEEAGEDAHEITQGVYQSLVNGLQAMGITTEKKTKSSRKAGSGTESVDLRTLLIHCAQAMATGRDRLRATELLSTIKQRASPTGDATQRLAHCFARGLEARLAGAPATAERASAADLLRAYVLYLEVCCFETMALKFSNMVICRALAAGIESKKKKKKVHVVDYGYSYGFQWPALLAFWSRQEGGPPEMRITAIDLPQPGFRPAARINATGCCLTDFARSHGVPFEFRGIAAGWETVRAEDLDIDPDEVLVVNALLRLESLSDEGADGIDSPSPRDTVLANIRAMRPDAFVLCVENSSYGAPFFATRFREALFYHSAMFDMMDAVAGAKRHDESAAAARVLVEQELFGRRAMNVVACEGAERVERPEAYRQWQVRCGRAGLRQAALDPEMVSLVRKKVEQMYHRDFFVDVDDRWLLQGWKGRALCAVSTWLP</sequence>
<accession>A0AAQ3PGM8</accession>
<protein>
    <submittedName>
        <fullName evidence="5">Uncharacterized protein</fullName>
    </submittedName>
</protein>
<dbReference type="InterPro" id="IPR005202">
    <property type="entry name" value="TF_GRAS"/>
</dbReference>
<keyword evidence="2" id="KW-0804">Transcription</keyword>
<feature type="region of interest" description="Disordered" evidence="4">
    <location>
        <begin position="140"/>
        <end position="165"/>
    </location>
</feature>
<gene>
    <name evidence="5" type="ORF">U9M48_000175</name>
</gene>
<evidence type="ECO:0000313" key="6">
    <source>
        <dbReference type="Proteomes" id="UP001341281"/>
    </source>
</evidence>
<feature type="compositionally biased region" description="Low complexity" evidence="4">
    <location>
        <begin position="1"/>
        <end position="11"/>
    </location>
</feature>
<evidence type="ECO:0000256" key="1">
    <source>
        <dbReference type="ARBA" id="ARBA00023015"/>
    </source>
</evidence>
<dbReference type="EMBL" id="CP144745">
    <property type="protein sequence ID" value="WVZ48761.1"/>
    <property type="molecule type" value="Genomic_DNA"/>
</dbReference>
<dbReference type="PROSITE" id="PS50985">
    <property type="entry name" value="GRAS"/>
    <property type="match status" value="1"/>
</dbReference>
<feature type="region of interest" description="Leucine repeat II (LRII)" evidence="3">
    <location>
        <begin position="448"/>
        <end position="480"/>
    </location>
</feature>
<feature type="short sequence motif" description="VHIID" evidence="3">
    <location>
        <begin position="398"/>
        <end position="402"/>
    </location>
</feature>
<keyword evidence="1" id="KW-0805">Transcription regulation</keyword>
<dbReference type="AlphaFoldDB" id="A0AAQ3PGM8"/>
<proteinExistence type="inferred from homology"/>
<organism evidence="5 6">
    <name type="scientific">Paspalum notatum var. saurae</name>
    <dbReference type="NCBI Taxonomy" id="547442"/>
    <lineage>
        <taxon>Eukaryota</taxon>
        <taxon>Viridiplantae</taxon>
        <taxon>Streptophyta</taxon>
        <taxon>Embryophyta</taxon>
        <taxon>Tracheophyta</taxon>
        <taxon>Spermatophyta</taxon>
        <taxon>Magnoliopsida</taxon>
        <taxon>Liliopsida</taxon>
        <taxon>Poales</taxon>
        <taxon>Poaceae</taxon>
        <taxon>PACMAD clade</taxon>
        <taxon>Panicoideae</taxon>
        <taxon>Andropogonodae</taxon>
        <taxon>Paspaleae</taxon>
        <taxon>Paspalinae</taxon>
        <taxon>Paspalum</taxon>
    </lineage>
</organism>
<evidence type="ECO:0000256" key="4">
    <source>
        <dbReference type="SAM" id="MobiDB-lite"/>
    </source>
</evidence>
<comment type="caution">
    <text evidence="3">Lacks conserved residue(s) required for the propagation of feature annotation.</text>
</comment>
<comment type="similarity">
    <text evidence="3">Belongs to the GRAS family.</text>
</comment>
<feature type="region of interest" description="Disordered" evidence="4">
    <location>
        <begin position="204"/>
        <end position="245"/>
    </location>
</feature>
<dbReference type="Pfam" id="PF03514">
    <property type="entry name" value="GRAS"/>
    <property type="match status" value="1"/>
</dbReference>
<evidence type="ECO:0000256" key="2">
    <source>
        <dbReference type="ARBA" id="ARBA00023163"/>
    </source>
</evidence>